<dbReference type="PROSITE" id="PS50920">
    <property type="entry name" value="SOLCAR"/>
    <property type="match status" value="2"/>
</dbReference>
<dbReference type="GO" id="GO:0005741">
    <property type="term" value="C:mitochondrial outer membrane"/>
    <property type="evidence" value="ECO:0007669"/>
    <property type="project" value="UniProtKB-SubCell"/>
</dbReference>
<protein>
    <recommendedName>
        <fullName evidence="13">Mitochondrial carrier protein</fullName>
    </recommendedName>
</protein>
<evidence type="ECO:0000256" key="7">
    <source>
        <dbReference type="ARBA" id="ARBA00023128"/>
    </source>
</evidence>
<dbReference type="GeneID" id="28998482"/>
<dbReference type="AlphaFoldDB" id="A0A162T2U0"/>
<keyword evidence="6" id="KW-1133">Transmembrane helix</keyword>
<evidence type="ECO:0000256" key="9">
    <source>
        <dbReference type="PROSITE-ProRule" id="PRU00282"/>
    </source>
</evidence>
<evidence type="ECO:0000256" key="10">
    <source>
        <dbReference type="RuleBase" id="RU000488"/>
    </source>
</evidence>
<dbReference type="RefSeq" id="XP_018283862.1">
    <property type="nucleotide sequence ID" value="XM_018437576.1"/>
</dbReference>
<evidence type="ECO:0000256" key="3">
    <source>
        <dbReference type="ARBA" id="ARBA00022692"/>
    </source>
</evidence>
<feature type="repeat" description="Solcar" evidence="9">
    <location>
        <begin position="303"/>
        <end position="395"/>
    </location>
</feature>
<keyword evidence="3 9" id="KW-0812">Transmembrane</keyword>
<dbReference type="GO" id="GO:0090149">
    <property type="term" value="P:mitochondrial membrane fission"/>
    <property type="evidence" value="ECO:0007669"/>
    <property type="project" value="InterPro"/>
</dbReference>
<organism evidence="11 12">
    <name type="scientific">Phycomyces blakesleeanus (strain ATCC 8743b / DSM 1359 / FGSC 10004 / NBRC 33097 / NRRL 1555)</name>
    <dbReference type="NCBI Taxonomy" id="763407"/>
    <lineage>
        <taxon>Eukaryota</taxon>
        <taxon>Fungi</taxon>
        <taxon>Fungi incertae sedis</taxon>
        <taxon>Mucoromycota</taxon>
        <taxon>Mucoromycotina</taxon>
        <taxon>Mucoromycetes</taxon>
        <taxon>Mucorales</taxon>
        <taxon>Phycomycetaceae</taxon>
        <taxon>Phycomyces</taxon>
    </lineage>
</organism>
<dbReference type="Gene3D" id="1.50.40.10">
    <property type="entry name" value="Mitochondrial carrier domain"/>
    <property type="match status" value="2"/>
</dbReference>
<sequence>MTLTAYLGLLSPGCSIDNEQGIDSDRLERQVNRSRLQAQAILDAELSFTNTVIKHCEFPERRETRESIATLCLLGGSMVANYALCFPVVVARHRYQAFPAYYSSGKDTPWGSAKFLLSTARRDGIRALYPGFGLGLVGQAVAGAYELLLSEFFQTTIAPATAHLGLPWRFLIQAVERSAGFAINIALYPLHRTALVMRVQSNSEMTRRCILGYKDFMAAYKSNLVRFIPWRHDSSSNSLPLMSSFVPSCIVNTLTEKLLLYLYKRVYRVFTLGVKTPAKPSRSRRREDRSSPKPKRDDVAMLNTFYPEIACGVASSILARAISYPIDTVMFKLMLQDSGVHKINTTYRGFFDCVHRTWRDEGGIKAFYVGWGAGVLEIVAGYLILEASWFAYRAVEWKLGNHPSGDDHRLIRKARRIRDRLQHCVNCVCNVYNKFGYINFVLQNTGVEADYRFGLKESYGTWAISGLMNRANEPVYVSLGTRYNYWNLHKKSHLDGLFPWNTTFSNFRFQPFAGLMKSSFWFGINQQQSASKQK</sequence>
<dbReference type="Proteomes" id="UP000077315">
    <property type="component" value="Unassembled WGS sequence"/>
</dbReference>
<feature type="repeat" description="Solcar" evidence="9">
    <location>
        <begin position="68"/>
        <end position="156"/>
    </location>
</feature>
<dbReference type="STRING" id="763407.A0A162T2U0"/>
<proteinExistence type="inferred from homology"/>
<dbReference type="InterPro" id="IPR018108">
    <property type="entry name" value="MCP_transmembrane"/>
</dbReference>
<comment type="similarity">
    <text evidence="10">Belongs to the mitochondrial carrier (TC 2.A.29) family.</text>
</comment>
<keyword evidence="5" id="KW-1000">Mitochondrion outer membrane</keyword>
<dbReference type="Pfam" id="PF00153">
    <property type="entry name" value="Mito_carr"/>
    <property type="match status" value="2"/>
</dbReference>
<evidence type="ECO:0000313" key="12">
    <source>
        <dbReference type="Proteomes" id="UP000077315"/>
    </source>
</evidence>
<dbReference type="InParanoid" id="A0A162T2U0"/>
<evidence type="ECO:0000256" key="2">
    <source>
        <dbReference type="ARBA" id="ARBA00022448"/>
    </source>
</evidence>
<dbReference type="OrthoDB" id="2403262at2759"/>
<keyword evidence="12" id="KW-1185">Reference proteome</keyword>
<dbReference type="PANTHER" id="PTHR21252">
    <property type="entry name" value="TB1 PROTEIN-RELATED"/>
    <property type="match status" value="1"/>
</dbReference>
<comment type="subcellular location">
    <subcellularLocation>
        <location evidence="1">Mitochondrion outer membrane</location>
        <topology evidence="1">Multi-pass membrane protein</topology>
    </subcellularLocation>
</comment>
<dbReference type="InterPro" id="IPR023395">
    <property type="entry name" value="MCP_dom_sf"/>
</dbReference>
<dbReference type="PANTHER" id="PTHR21252:SF2">
    <property type="entry name" value="MITOCHONDRIAL OUTER MEMBRANE PROTEIN SLC25A46"/>
    <property type="match status" value="1"/>
</dbReference>
<evidence type="ECO:0008006" key="13">
    <source>
        <dbReference type="Google" id="ProtNLM"/>
    </source>
</evidence>
<evidence type="ECO:0000256" key="6">
    <source>
        <dbReference type="ARBA" id="ARBA00022989"/>
    </source>
</evidence>
<keyword evidence="4" id="KW-0677">Repeat</keyword>
<evidence type="ECO:0000313" key="11">
    <source>
        <dbReference type="EMBL" id="OAD65822.1"/>
    </source>
</evidence>
<dbReference type="VEuPathDB" id="FungiDB:PHYBLDRAFT_175785"/>
<keyword evidence="7" id="KW-0496">Mitochondrion</keyword>
<reference evidence="12" key="1">
    <citation type="submission" date="2015-06" db="EMBL/GenBank/DDBJ databases">
        <title>Expansion of signal transduction pathways in fungi by whole-genome duplication.</title>
        <authorList>
            <consortium name="DOE Joint Genome Institute"/>
            <person name="Corrochano L.M."/>
            <person name="Kuo A."/>
            <person name="Marcet-Houben M."/>
            <person name="Polaino S."/>
            <person name="Salamov A."/>
            <person name="Villalobos J.M."/>
            <person name="Alvarez M.I."/>
            <person name="Avalos J."/>
            <person name="Benito E.P."/>
            <person name="Benoit I."/>
            <person name="Burger G."/>
            <person name="Camino L.P."/>
            <person name="Canovas D."/>
            <person name="Cerda-Olmedo E."/>
            <person name="Cheng J.-F."/>
            <person name="Dominguez A."/>
            <person name="Elias M."/>
            <person name="Eslava A.P."/>
            <person name="Glaser F."/>
            <person name="Grimwood J."/>
            <person name="Gutierrez G."/>
            <person name="Heitman J."/>
            <person name="Henrissat B."/>
            <person name="Iturriaga E.A."/>
            <person name="Lang B.F."/>
            <person name="Lavin J.L."/>
            <person name="Lee S."/>
            <person name="Li W."/>
            <person name="Lindquist E."/>
            <person name="Lopez-Garcia S."/>
            <person name="Luque E.M."/>
            <person name="Marcos A.T."/>
            <person name="Martin J."/>
            <person name="McCluskey K."/>
            <person name="Medina H.R."/>
            <person name="Miralles-Duran A."/>
            <person name="Miyazaki A."/>
            <person name="Munoz-Torres E."/>
            <person name="Oguiza J.A."/>
            <person name="Ohm R."/>
            <person name="Olmedo M."/>
            <person name="Orejas M."/>
            <person name="Ortiz-Castellanos L."/>
            <person name="Pisabarro A.G."/>
            <person name="Rodriguez-Romero J."/>
            <person name="Ruiz-Herrera J."/>
            <person name="Ruiz-Vazquez R."/>
            <person name="Sanz C."/>
            <person name="Schackwitz W."/>
            <person name="Schmutz J."/>
            <person name="Shahriari M."/>
            <person name="Shelest E."/>
            <person name="Silva-Franco F."/>
            <person name="Soanes D."/>
            <person name="Syed K."/>
            <person name="Tagua V.G."/>
            <person name="Talbot N.J."/>
            <person name="Thon M."/>
            <person name="De vries R.P."/>
            <person name="Wiebenga A."/>
            <person name="Yadav J.S."/>
            <person name="Braun E.L."/>
            <person name="Baker S."/>
            <person name="Garre V."/>
            <person name="Horwitz B."/>
            <person name="Torres-Martinez S."/>
            <person name="Idnurm A."/>
            <person name="Herrera-Estrella A."/>
            <person name="Gabaldon T."/>
            <person name="Grigoriev I.V."/>
        </authorList>
    </citation>
    <scope>NUCLEOTIDE SEQUENCE [LARGE SCALE GENOMIC DNA]</scope>
    <source>
        <strain evidence="12">NRRL 1555(-)</strain>
    </source>
</reference>
<evidence type="ECO:0000256" key="5">
    <source>
        <dbReference type="ARBA" id="ARBA00022787"/>
    </source>
</evidence>
<evidence type="ECO:0000256" key="1">
    <source>
        <dbReference type="ARBA" id="ARBA00004374"/>
    </source>
</evidence>
<dbReference type="EMBL" id="KV441027">
    <property type="protein sequence ID" value="OAD65822.1"/>
    <property type="molecule type" value="Genomic_DNA"/>
</dbReference>
<keyword evidence="8 9" id="KW-0472">Membrane</keyword>
<evidence type="ECO:0000256" key="8">
    <source>
        <dbReference type="ARBA" id="ARBA00023136"/>
    </source>
</evidence>
<keyword evidence="2 10" id="KW-0813">Transport</keyword>
<dbReference type="SUPFAM" id="SSF103506">
    <property type="entry name" value="Mitochondrial carrier"/>
    <property type="match status" value="1"/>
</dbReference>
<accession>A0A162T2U0</accession>
<dbReference type="InterPro" id="IPR039158">
    <property type="entry name" value="SLC25A46"/>
</dbReference>
<gene>
    <name evidence="11" type="ORF">PHYBLDRAFT_175785</name>
</gene>
<evidence type="ECO:0000256" key="4">
    <source>
        <dbReference type="ARBA" id="ARBA00022737"/>
    </source>
</evidence>
<name>A0A162T2U0_PHYB8</name>